<dbReference type="InterPro" id="IPR001104">
    <property type="entry name" value="3-oxo-5_a-steroid_4-DH_C"/>
</dbReference>
<keyword evidence="8 9" id="KW-0472">Membrane</keyword>
<feature type="domain" description="3-oxo-5-alpha-steroid 4-dehydrogenase C-terminal" evidence="10">
    <location>
        <begin position="164"/>
        <end position="313"/>
    </location>
</feature>
<gene>
    <name evidence="11" type="ORF">N656DRAFT_775843</name>
</gene>
<proteinExistence type="inferred from homology"/>
<keyword evidence="3" id="KW-0444">Lipid biosynthesis</keyword>
<reference evidence="11" key="2">
    <citation type="submission" date="2023-05" db="EMBL/GenBank/DDBJ databases">
        <authorList>
            <consortium name="Lawrence Berkeley National Laboratory"/>
            <person name="Steindorff A."/>
            <person name="Hensen N."/>
            <person name="Bonometti L."/>
            <person name="Westerberg I."/>
            <person name="Brannstrom I.O."/>
            <person name="Guillou S."/>
            <person name="Cros-Aarteil S."/>
            <person name="Calhoun S."/>
            <person name="Haridas S."/>
            <person name="Kuo A."/>
            <person name="Mondo S."/>
            <person name="Pangilinan J."/>
            <person name="Riley R."/>
            <person name="Labutti K."/>
            <person name="Andreopoulos B."/>
            <person name="Lipzen A."/>
            <person name="Chen C."/>
            <person name="Yanf M."/>
            <person name="Daum C."/>
            <person name="Ng V."/>
            <person name="Clum A."/>
            <person name="Ohm R."/>
            <person name="Martin F."/>
            <person name="Silar P."/>
            <person name="Natvig D."/>
            <person name="Lalanne C."/>
            <person name="Gautier V."/>
            <person name="Ament-Velasquez S.L."/>
            <person name="Kruys A."/>
            <person name="Hutchinson M.I."/>
            <person name="Powell A.J."/>
            <person name="Barry K."/>
            <person name="Miller A.N."/>
            <person name="Grigoriev I.V."/>
            <person name="Debuchy R."/>
            <person name="Gladieux P."/>
            <person name="Thoren M.H."/>
            <person name="Johannesson H."/>
        </authorList>
    </citation>
    <scope>NUCLEOTIDE SEQUENCE</scope>
    <source>
        <strain evidence="11">CBS 508.74</strain>
    </source>
</reference>
<reference evidence="11" key="1">
    <citation type="journal article" date="2023" name="Mol. Phylogenet. Evol.">
        <title>Genome-scale phylogeny and comparative genomics of the fungal order Sordariales.</title>
        <authorList>
            <person name="Hensen N."/>
            <person name="Bonometti L."/>
            <person name="Westerberg I."/>
            <person name="Brannstrom I.O."/>
            <person name="Guillou S."/>
            <person name="Cros-Aarteil S."/>
            <person name="Calhoun S."/>
            <person name="Haridas S."/>
            <person name="Kuo A."/>
            <person name="Mondo S."/>
            <person name="Pangilinan J."/>
            <person name="Riley R."/>
            <person name="LaButti K."/>
            <person name="Andreopoulos B."/>
            <person name="Lipzen A."/>
            <person name="Chen C."/>
            <person name="Yan M."/>
            <person name="Daum C."/>
            <person name="Ng V."/>
            <person name="Clum A."/>
            <person name="Steindorff A."/>
            <person name="Ohm R.A."/>
            <person name="Martin F."/>
            <person name="Silar P."/>
            <person name="Natvig D.O."/>
            <person name="Lalanne C."/>
            <person name="Gautier V."/>
            <person name="Ament-Velasquez S.L."/>
            <person name="Kruys A."/>
            <person name="Hutchinson M.I."/>
            <person name="Powell A.J."/>
            <person name="Barry K."/>
            <person name="Miller A.N."/>
            <person name="Grigoriev I.V."/>
            <person name="Debuchy R."/>
            <person name="Gladieux P."/>
            <person name="Hiltunen Thoren M."/>
            <person name="Johannesson H."/>
        </authorList>
    </citation>
    <scope>NUCLEOTIDE SEQUENCE</scope>
    <source>
        <strain evidence="11">CBS 508.74</strain>
    </source>
</reference>
<dbReference type="Gene3D" id="1.20.120.1630">
    <property type="match status" value="1"/>
</dbReference>
<dbReference type="Pfam" id="PF02544">
    <property type="entry name" value="Steroid_dh"/>
    <property type="match status" value="1"/>
</dbReference>
<evidence type="ECO:0000256" key="3">
    <source>
        <dbReference type="ARBA" id="ARBA00022516"/>
    </source>
</evidence>
<keyword evidence="6" id="KW-0560">Oxidoreductase</keyword>
<evidence type="ECO:0000259" key="10">
    <source>
        <dbReference type="Pfam" id="PF02544"/>
    </source>
</evidence>
<dbReference type="GO" id="GO:0042761">
    <property type="term" value="P:very long-chain fatty acid biosynthetic process"/>
    <property type="evidence" value="ECO:0007669"/>
    <property type="project" value="TreeGrafter"/>
</dbReference>
<evidence type="ECO:0000313" key="11">
    <source>
        <dbReference type="EMBL" id="KAK4115863.1"/>
    </source>
</evidence>
<dbReference type="InterPro" id="IPR039357">
    <property type="entry name" value="SRD5A/TECR"/>
</dbReference>
<dbReference type="Proteomes" id="UP001302812">
    <property type="component" value="Unassembled WGS sequence"/>
</dbReference>
<protein>
    <recommendedName>
        <fullName evidence="10">3-oxo-5-alpha-steroid 4-dehydrogenase C-terminal domain-containing protein</fullName>
    </recommendedName>
</protein>
<comment type="subcellular location">
    <subcellularLocation>
        <location evidence="1">Membrane</location>
        <topology evidence="1">Multi-pass membrane protein</topology>
    </subcellularLocation>
</comment>
<dbReference type="EMBL" id="MU853334">
    <property type="protein sequence ID" value="KAK4115863.1"/>
    <property type="molecule type" value="Genomic_DNA"/>
</dbReference>
<keyword evidence="7" id="KW-0443">Lipid metabolism</keyword>
<dbReference type="RefSeq" id="XP_064673433.1">
    <property type="nucleotide sequence ID" value="XM_064814514.1"/>
</dbReference>
<organism evidence="11 12">
    <name type="scientific">Canariomyces notabilis</name>
    <dbReference type="NCBI Taxonomy" id="2074819"/>
    <lineage>
        <taxon>Eukaryota</taxon>
        <taxon>Fungi</taxon>
        <taxon>Dikarya</taxon>
        <taxon>Ascomycota</taxon>
        <taxon>Pezizomycotina</taxon>
        <taxon>Sordariomycetes</taxon>
        <taxon>Sordariomycetidae</taxon>
        <taxon>Sordariales</taxon>
        <taxon>Chaetomiaceae</taxon>
        <taxon>Canariomyces</taxon>
    </lineage>
</organism>
<keyword evidence="5 9" id="KW-1133">Transmembrane helix</keyword>
<dbReference type="PANTHER" id="PTHR10556:SF28">
    <property type="entry name" value="VERY-LONG-CHAIN ENOYL-COA REDUCTASE"/>
    <property type="match status" value="1"/>
</dbReference>
<evidence type="ECO:0000256" key="2">
    <source>
        <dbReference type="ARBA" id="ARBA00007742"/>
    </source>
</evidence>
<evidence type="ECO:0000256" key="7">
    <source>
        <dbReference type="ARBA" id="ARBA00023098"/>
    </source>
</evidence>
<dbReference type="GO" id="GO:0016627">
    <property type="term" value="F:oxidoreductase activity, acting on the CH-CH group of donors"/>
    <property type="evidence" value="ECO:0007669"/>
    <property type="project" value="InterPro"/>
</dbReference>
<dbReference type="PANTHER" id="PTHR10556">
    <property type="entry name" value="3-OXO-5-ALPHA-STEROID 4-DEHYDROGENASE"/>
    <property type="match status" value="1"/>
</dbReference>
<evidence type="ECO:0000256" key="4">
    <source>
        <dbReference type="ARBA" id="ARBA00022692"/>
    </source>
</evidence>
<feature type="transmembrane region" description="Helical" evidence="9">
    <location>
        <begin position="171"/>
        <end position="192"/>
    </location>
</feature>
<dbReference type="AlphaFoldDB" id="A0AAN6TJY3"/>
<evidence type="ECO:0000313" key="12">
    <source>
        <dbReference type="Proteomes" id="UP001302812"/>
    </source>
</evidence>
<dbReference type="PROSITE" id="PS50244">
    <property type="entry name" value="S5A_REDUCTASE"/>
    <property type="match status" value="1"/>
</dbReference>
<evidence type="ECO:0000256" key="6">
    <source>
        <dbReference type="ARBA" id="ARBA00023002"/>
    </source>
</evidence>
<keyword evidence="12" id="KW-1185">Reference proteome</keyword>
<evidence type="ECO:0000256" key="9">
    <source>
        <dbReference type="SAM" id="Phobius"/>
    </source>
</evidence>
<evidence type="ECO:0000256" key="5">
    <source>
        <dbReference type="ARBA" id="ARBA00022989"/>
    </source>
</evidence>
<sequence>MASLKLKLSNRSPKQPIKNLPASIELPHDATVEDAKIAIARQIGFSDFNRVGLYGPSARSTLKNRKALIRDETEVISAGELVVKDLGPQMAWRTVYVIEYFGPLLFHAVVPLVRPYIYRIPPFVYKNEAETPIRQVQWLLLVLFFVHFLKREYETIFVHRFSANTMPAWNIFRNSAFYWLMSGLICALDIYAPGSLSDRDELGLLDYVGLAMFAIGETCNWIVHQHLATLRKPGGTEKGIPNCIGSSLVTSPNYMFEVLAWVGVILISRSWAVVAFICTGILYMRSWSRGKEKALRKEFGDRYKKKRYTMLPGLI</sequence>
<dbReference type="GO" id="GO:0016020">
    <property type="term" value="C:membrane"/>
    <property type="evidence" value="ECO:0007669"/>
    <property type="project" value="UniProtKB-SubCell"/>
</dbReference>
<feature type="transmembrane region" description="Helical" evidence="9">
    <location>
        <begin position="258"/>
        <end position="283"/>
    </location>
</feature>
<dbReference type="GeneID" id="89938639"/>
<evidence type="ECO:0000256" key="8">
    <source>
        <dbReference type="ARBA" id="ARBA00023136"/>
    </source>
</evidence>
<comment type="similarity">
    <text evidence="2">Belongs to the steroid 5-alpha reductase family.</text>
</comment>
<feature type="transmembrane region" description="Helical" evidence="9">
    <location>
        <begin position="94"/>
        <end position="113"/>
    </location>
</feature>
<evidence type="ECO:0000256" key="1">
    <source>
        <dbReference type="ARBA" id="ARBA00004141"/>
    </source>
</evidence>
<feature type="transmembrane region" description="Helical" evidence="9">
    <location>
        <begin position="133"/>
        <end position="150"/>
    </location>
</feature>
<comment type="caution">
    <text evidence="11">The sequence shown here is derived from an EMBL/GenBank/DDBJ whole genome shotgun (WGS) entry which is preliminary data.</text>
</comment>
<keyword evidence="4 9" id="KW-0812">Transmembrane</keyword>
<name>A0AAN6TJY3_9PEZI</name>
<accession>A0AAN6TJY3</accession>